<evidence type="ECO:0000313" key="13">
    <source>
        <dbReference type="EMBL" id="GHO45969.1"/>
    </source>
</evidence>
<dbReference type="InterPro" id="IPR013154">
    <property type="entry name" value="ADH-like_N"/>
</dbReference>
<feature type="domain" description="Enoyl reductase (ER)" evidence="12">
    <location>
        <begin position="13"/>
        <end position="337"/>
    </location>
</feature>
<evidence type="ECO:0000256" key="8">
    <source>
        <dbReference type="ARBA" id="ARBA00023027"/>
    </source>
</evidence>
<dbReference type="FunFam" id="3.40.50.720:FF:000039">
    <property type="entry name" value="Alcohol dehydrogenase AdhP"/>
    <property type="match status" value="1"/>
</dbReference>
<evidence type="ECO:0000256" key="10">
    <source>
        <dbReference type="ARBA" id="ARBA00049243"/>
    </source>
</evidence>
<evidence type="ECO:0000256" key="7">
    <source>
        <dbReference type="ARBA" id="ARBA00023002"/>
    </source>
</evidence>
<keyword evidence="8" id="KW-0520">NAD</keyword>
<dbReference type="SUPFAM" id="SSF51735">
    <property type="entry name" value="NAD(P)-binding Rossmann-fold domains"/>
    <property type="match status" value="1"/>
</dbReference>
<evidence type="ECO:0000256" key="3">
    <source>
        <dbReference type="ARBA" id="ARBA00013190"/>
    </source>
</evidence>
<dbReference type="InterPro" id="IPR020843">
    <property type="entry name" value="ER"/>
</dbReference>
<dbReference type="Pfam" id="PF08240">
    <property type="entry name" value="ADH_N"/>
    <property type="match status" value="1"/>
</dbReference>
<evidence type="ECO:0000256" key="5">
    <source>
        <dbReference type="ARBA" id="ARBA00022723"/>
    </source>
</evidence>
<reference evidence="13" key="1">
    <citation type="submission" date="2020-10" db="EMBL/GenBank/DDBJ databases">
        <title>Taxonomic study of unclassified bacteria belonging to the class Ktedonobacteria.</title>
        <authorList>
            <person name="Yabe S."/>
            <person name="Wang C.M."/>
            <person name="Zheng Y."/>
            <person name="Sakai Y."/>
            <person name="Cavaletti L."/>
            <person name="Monciardini P."/>
            <person name="Donadio S."/>
        </authorList>
    </citation>
    <scope>NUCLEOTIDE SEQUENCE</scope>
    <source>
        <strain evidence="13">SOSP1-1</strain>
    </source>
</reference>
<evidence type="ECO:0000256" key="6">
    <source>
        <dbReference type="ARBA" id="ARBA00022833"/>
    </source>
</evidence>
<keyword evidence="7" id="KW-0560">Oxidoreductase</keyword>
<dbReference type="CDD" id="cd08296">
    <property type="entry name" value="CAD_like"/>
    <property type="match status" value="1"/>
</dbReference>
<evidence type="ECO:0000256" key="4">
    <source>
        <dbReference type="ARBA" id="ARBA00016352"/>
    </source>
</evidence>
<dbReference type="Proteomes" id="UP000612362">
    <property type="component" value="Unassembled WGS sequence"/>
</dbReference>
<keyword evidence="14" id="KW-1185">Reference proteome</keyword>
<comment type="cofactor">
    <cofactor evidence="1 11">
        <name>Zn(2+)</name>
        <dbReference type="ChEBI" id="CHEBI:29105"/>
    </cofactor>
</comment>
<dbReference type="Gene3D" id="3.40.50.720">
    <property type="entry name" value="NAD(P)-binding Rossmann-like Domain"/>
    <property type="match status" value="1"/>
</dbReference>
<dbReference type="RefSeq" id="WP_220195380.1">
    <property type="nucleotide sequence ID" value="NZ_BNJF01000002.1"/>
</dbReference>
<dbReference type="PANTHER" id="PTHR42940:SF7">
    <property type="entry name" value="ALCOHOL DEHYDROGENASE-LIKE N-TERMINAL DOMAIN-CONTAINING PROTEIN"/>
    <property type="match status" value="1"/>
</dbReference>
<comment type="similarity">
    <text evidence="2 11">Belongs to the zinc-containing alcohol dehydrogenase family.</text>
</comment>
<dbReference type="Pfam" id="PF00107">
    <property type="entry name" value="ADH_zinc_N"/>
    <property type="match status" value="1"/>
</dbReference>
<evidence type="ECO:0000313" key="14">
    <source>
        <dbReference type="Proteomes" id="UP000612362"/>
    </source>
</evidence>
<dbReference type="GO" id="GO:0005737">
    <property type="term" value="C:cytoplasm"/>
    <property type="evidence" value="ECO:0007669"/>
    <property type="project" value="TreeGrafter"/>
</dbReference>
<dbReference type="AlphaFoldDB" id="A0A8J3I771"/>
<name>A0A8J3I771_9CHLR</name>
<dbReference type="GO" id="GO:0004022">
    <property type="term" value="F:alcohol dehydrogenase (NAD+) activity"/>
    <property type="evidence" value="ECO:0007669"/>
    <property type="project" value="UniProtKB-EC"/>
</dbReference>
<accession>A0A8J3I771</accession>
<dbReference type="EC" id="1.1.1.1" evidence="3"/>
<organism evidence="13 14">
    <name type="scientific">Ktedonospora formicarum</name>
    <dbReference type="NCBI Taxonomy" id="2778364"/>
    <lineage>
        <taxon>Bacteria</taxon>
        <taxon>Bacillati</taxon>
        <taxon>Chloroflexota</taxon>
        <taxon>Ktedonobacteria</taxon>
        <taxon>Ktedonobacterales</taxon>
        <taxon>Ktedonobacteraceae</taxon>
        <taxon>Ktedonospora</taxon>
    </lineage>
</organism>
<gene>
    <name evidence="13" type="ORF">KSX_41320</name>
</gene>
<dbReference type="Gene3D" id="3.90.180.10">
    <property type="entry name" value="Medium-chain alcohol dehydrogenases, catalytic domain"/>
    <property type="match status" value="1"/>
</dbReference>
<evidence type="ECO:0000256" key="9">
    <source>
        <dbReference type="ARBA" id="ARBA00049164"/>
    </source>
</evidence>
<keyword evidence="5 11" id="KW-0479">Metal-binding</keyword>
<keyword evidence="6 11" id="KW-0862">Zinc</keyword>
<dbReference type="GO" id="GO:0008270">
    <property type="term" value="F:zinc ion binding"/>
    <property type="evidence" value="ECO:0007669"/>
    <property type="project" value="InterPro"/>
</dbReference>
<dbReference type="InterPro" id="IPR013149">
    <property type="entry name" value="ADH-like_C"/>
</dbReference>
<comment type="caution">
    <text evidence="13">The sequence shown here is derived from an EMBL/GenBank/DDBJ whole genome shotgun (WGS) entry which is preliminary data.</text>
</comment>
<dbReference type="EMBL" id="BNJF01000002">
    <property type="protein sequence ID" value="GHO45969.1"/>
    <property type="molecule type" value="Genomic_DNA"/>
</dbReference>
<proteinExistence type="inferred from homology"/>
<comment type="catalytic activity">
    <reaction evidence="9">
        <text>a secondary alcohol + NAD(+) = a ketone + NADH + H(+)</text>
        <dbReference type="Rhea" id="RHEA:10740"/>
        <dbReference type="ChEBI" id="CHEBI:15378"/>
        <dbReference type="ChEBI" id="CHEBI:17087"/>
        <dbReference type="ChEBI" id="CHEBI:35681"/>
        <dbReference type="ChEBI" id="CHEBI:57540"/>
        <dbReference type="ChEBI" id="CHEBI:57945"/>
        <dbReference type="EC" id="1.1.1.1"/>
    </reaction>
</comment>
<dbReference type="InterPro" id="IPR002328">
    <property type="entry name" value="ADH_Zn_CS"/>
</dbReference>
<evidence type="ECO:0000259" key="12">
    <source>
        <dbReference type="SMART" id="SM00829"/>
    </source>
</evidence>
<evidence type="ECO:0000256" key="2">
    <source>
        <dbReference type="ARBA" id="ARBA00008072"/>
    </source>
</evidence>
<evidence type="ECO:0000256" key="1">
    <source>
        <dbReference type="ARBA" id="ARBA00001947"/>
    </source>
</evidence>
<dbReference type="InterPro" id="IPR011032">
    <property type="entry name" value="GroES-like_sf"/>
</dbReference>
<dbReference type="SMART" id="SM00829">
    <property type="entry name" value="PKS_ER"/>
    <property type="match status" value="1"/>
</dbReference>
<sequence length="339" mass="35839">MSSMKAVQVSRAGGAFELVERPIPEPQEYQVRIKVQACGVCHSDIIVKEGGGGIYSISYPRIPGHEVIGVIDAVGKGVHPWSVGQRVGVGWHGGHDFVCIPCRRGDFIHCQQAQVTGVSYDGGYAEYMVAPQEALARVPDQLNAAEAAPLLCAGITTFNALRHSVAKPGDLVAVQGLGGLGHLGVQFANRFGFRTVAVSRGKDKERLARELGADAYIDTKASDPAQELLGMEGAQVILATAPSGKAIASILGGVGVNGQLLIVAAPGDATDLYLASLINGSRSIQGWASGTAMDSEDTLNFSMLRGVRPLVETFPLEHANEAYDHMMSNQVHFRAVLTL</sequence>
<dbReference type="SUPFAM" id="SSF50129">
    <property type="entry name" value="GroES-like"/>
    <property type="match status" value="1"/>
</dbReference>
<dbReference type="InterPro" id="IPR036291">
    <property type="entry name" value="NAD(P)-bd_dom_sf"/>
</dbReference>
<comment type="catalytic activity">
    <reaction evidence="10">
        <text>a primary alcohol + NAD(+) = an aldehyde + NADH + H(+)</text>
        <dbReference type="Rhea" id="RHEA:10736"/>
        <dbReference type="ChEBI" id="CHEBI:15378"/>
        <dbReference type="ChEBI" id="CHEBI:15734"/>
        <dbReference type="ChEBI" id="CHEBI:17478"/>
        <dbReference type="ChEBI" id="CHEBI:57540"/>
        <dbReference type="ChEBI" id="CHEBI:57945"/>
        <dbReference type="EC" id="1.1.1.1"/>
    </reaction>
</comment>
<dbReference type="PROSITE" id="PS00059">
    <property type="entry name" value="ADH_ZINC"/>
    <property type="match status" value="1"/>
</dbReference>
<evidence type="ECO:0000256" key="11">
    <source>
        <dbReference type="RuleBase" id="RU361277"/>
    </source>
</evidence>
<dbReference type="PANTHER" id="PTHR42940">
    <property type="entry name" value="ALCOHOL DEHYDROGENASE 1-RELATED"/>
    <property type="match status" value="1"/>
</dbReference>
<protein>
    <recommendedName>
        <fullName evidence="4">Alcohol dehydrogenase</fullName>
        <ecNumber evidence="3">1.1.1.1</ecNumber>
    </recommendedName>
</protein>